<feature type="transmembrane region" description="Helical" evidence="6">
    <location>
        <begin position="230"/>
        <end position="251"/>
    </location>
</feature>
<dbReference type="GO" id="GO:0005886">
    <property type="term" value="C:plasma membrane"/>
    <property type="evidence" value="ECO:0007669"/>
    <property type="project" value="UniProtKB-SubCell"/>
</dbReference>
<evidence type="ECO:0000259" key="7">
    <source>
        <dbReference type="Pfam" id="PF03176"/>
    </source>
</evidence>
<name>A0A2M6WL36_9BACT</name>
<evidence type="ECO:0000313" key="9">
    <source>
        <dbReference type="Proteomes" id="UP000229335"/>
    </source>
</evidence>
<dbReference type="InterPro" id="IPR004869">
    <property type="entry name" value="MMPL_dom"/>
</dbReference>
<keyword evidence="3 6" id="KW-0812">Transmembrane</keyword>
<gene>
    <name evidence="8" type="ORF">COU00_04035</name>
</gene>
<comment type="subcellular location">
    <subcellularLocation>
        <location evidence="1">Cell membrane</location>
        <topology evidence="1">Multi-pass membrane protein</topology>
    </subcellularLocation>
</comment>
<dbReference type="EMBL" id="PFAS01000072">
    <property type="protein sequence ID" value="PIT93500.1"/>
    <property type="molecule type" value="Genomic_DNA"/>
</dbReference>
<evidence type="ECO:0000256" key="1">
    <source>
        <dbReference type="ARBA" id="ARBA00004651"/>
    </source>
</evidence>
<protein>
    <recommendedName>
        <fullName evidence="7">Membrane transport protein MMPL domain-containing protein</fullName>
    </recommendedName>
</protein>
<feature type="transmembrane region" description="Helical" evidence="6">
    <location>
        <begin position="638"/>
        <end position="655"/>
    </location>
</feature>
<comment type="caution">
    <text evidence="8">The sequence shown here is derived from an EMBL/GenBank/DDBJ whole genome shotgun (WGS) entry which is preliminary data.</text>
</comment>
<feature type="transmembrane region" description="Helical" evidence="6">
    <location>
        <begin position="433"/>
        <end position="453"/>
    </location>
</feature>
<feature type="transmembrane region" description="Helical" evidence="6">
    <location>
        <begin position="337"/>
        <end position="355"/>
    </location>
</feature>
<evidence type="ECO:0000256" key="6">
    <source>
        <dbReference type="SAM" id="Phobius"/>
    </source>
</evidence>
<evidence type="ECO:0000256" key="3">
    <source>
        <dbReference type="ARBA" id="ARBA00022692"/>
    </source>
</evidence>
<dbReference type="SUPFAM" id="SSF82866">
    <property type="entry name" value="Multidrug efflux transporter AcrB transmembrane domain"/>
    <property type="match status" value="2"/>
</dbReference>
<keyword evidence="2" id="KW-1003">Cell membrane</keyword>
<keyword evidence="5 6" id="KW-0472">Membrane</keyword>
<dbReference type="InterPro" id="IPR050545">
    <property type="entry name" value="Mycobact_MmpL"/>
</dbReference>
<feature type="domain" description="Membrane transport protein MMPL" evidence="7">
    <location>
        <begin position="228"/>
        <end position="412"/>
    </location>
</feature>
<evidence type="ECO:0000256" key="2">
    <source>
        <dbReference type="ARBA" id="ARBA00022475"/>
    </source>
</evidence>
<feature type="transmembrane region" description="Helical" evidence="6">
    <location>
        <begin position="667"/>
        <end position="693"/>
    </location>
</feature>
<dbReference type="Proteomes" id="UP000229335">
    <property type="component" value="Unassembled WGS sequence"/>
</dbReference>
<feature type="transmembrane region" description="Helical" evidence="6">
    <location>
        <begin position="699"/>
        <end position="721"/>
    </location>
</feature>
<feature type="transmembrane region" description="Helical" evidence="6">
    <location>
        <begin position="774"/>
        <end position="799"/>
    </location>
</feature>
<sequence>MKKQWLIATSIIVISFSLIPYGNLIVKRGGILGGGTTDKVLLNTKDPYYVMDQKVKELVLEGLKTGEQVVFVIPFDGEMTRDDLSRVRLITEKTQEALPDIGVLSLSTAALYQDDGGELKSDPYVTADELADPQFNLGAWKEAVKSDPGVYGLLIGRNFDYAQVVLFLPVDCDEAETFWRIVELLEGRLISIIKRYFKTDIYPSGDFVKVLPGGWINGRGLTDAVLLRDVLIYATIGLCVSWLLYLVHLASLRKATVATFMVALSFFWTRGTIGILQRMGVPVYERVYILLVFAAQIVVGISFCEHKFACYQEMRRQFPNASRVEIWRRSTGVNESILVTAIIAILTFSTLYQIGVRGIMEVGMLVCIGIVFLVVFTFWFLPAIHSIVGGETREKNPTKISAWWDKQLGRVISAVCFFLLLKPEQNFHWQKRARFALVIIGLFVGCAVCLALSGRLTVRTRPLEYIHGTVVYRASQFLQEPGRYGFDRISFLVRSKKPNISPAITDPLFIAEVASLGRRLQNRSDIREVNSVVDTLSVIARETYHAELPQTQQQVYDSLQLIEFDLNPLVKEQLWYDGGLVMFASTDTMDDSNSMGKSCDAIVALGKQFPSLEILPFGKVPAYPRADKYIREGKPKNLLSSQWIIVFVYAAWIGWRNRRHPAHTHLFAWRTGFVMNAPFIFATSVIVIIMAWFNIALDQVMACFSALAINAAADFGLYLMAEFDKLLRQGMRMQEAMCRAFINKGKDVLNDICLNCFCFAPLMLSHFIPIQRLGWVMIVMLLACGIGVVFQMALLPWCVKKVKS</sequence>
<dbReference type="Pfam" id="PF03176">
    <property type="entry name" value="MMPL"/>
    <property type="match status" value="1"/>
</dbReference>
<dbReference type="Gene3D" id="1.20.1640.10">
    <property type="entry name" value="Multidrug efflux transporter AcrB transmembrane domain"/>
    <property type="match status" value="2"/>
</dbReference>
<feature type="transmembrane region" description="Helical" evidence="6">
    <location>
        <begin position="6"/>
        <end position="26"/>
    </location>
</feature>
<dbReference type="PANTHER" id="PTHR33406">
    <property type="entry name" value="MEMBRANE PROTEIN MJ1562-RELATED"/>
    <property type="match status" value="1"/>
</dbReference>
<organism evidence="8 9">
    <name type="scientific">Candidatus Falkowbacteria bacterium CG10_big_fil_rev_8_21_14_0_10_43_11</name>
    <dbReference type="NCBI Taxonomy" id="1974568"/>
    <lineage>
        <taxon>Bacteria</taxon>
        <taxon>Candidatus Falkowiibacteriota</taxon>
    </lineage>
</organism>
<feature type="transmembrane region" description="Helical" evidence="6">
    <location>
        <begin position="288"/>
        <end position="309"/>
    </location>
</feature>
<evidence type="ECO:0000313" key="8">
    <source>
        <dbReference type="EMBL" id="PIT93500.1"/>
    </source>
</evidence>
<keyword evidence="4 6" id="KW-1133">Transmembrane helix</keyword>
<proteinExistence type="predicted"/>
<evidence type="ECO:0000256" key="4">
    <source>
        <dbReference type="ARBA" id="ARBA00022989"/>
    </source>
</evidence>
<reference evidence="9" key="1">
    <citation type="submission" date="2017-09" db="EMBL/GenBank/DDBJ databases">
        <title>Depth-based differentiation of microbial function through sediment-hosted aquifers and enrichment of novel symbionts in the deep terrestrial subsurface.</title>
        <authorList>
            <person name="Probst A.J."/>
            <person name="Ladd B."/>
            <person name="Jarett J.K."/>
            <person name="Geller-Mcgrath D.E."/>
            <person name="Sieber C.M.K."/>
            <person name="Emerson J.B."/>
            <person name="Anantharaman K."/>
            <person name="Thomas B.C."/>
            <person name="Malmstrom R."/>
            <person name="Stieglmeier M."/>
            <person name="Klingl A."/>
            <person name="Woyke T."/>
            <person name="Ryan C.M."/>
            <person name="Banfield J.F."/>
        </authorList>
    </citation>
    <scope>NUCLEOTIDE SEQUENCE [LARGE SCALE GENOMIC DNA]</scope>
</reference>
<feature type="transmembrane region" description="Helical" evidence="6">
    <location>
        <begin position="362"/>
        <end position="381"/>
    </location>
</feature>
<dbReference type="PANTHER" id="PTHR33406:SF13">
    <property type="entry name" value="MEMBRANE PROTEIN YDFJ"/>
    <property type="match status" value="1"/>
</dbReference>
<evidence type="ECO:0000256" key="5">
    <source>
        <dbReference type="ARBA" id="ARBA00023136"/>
    </source>
</evidence>
<accession>A0A2M6WL36</accession>
<dbReference type="AlphaFoldDB" id="A0A2M6WL36"/>
<feature type="transmembrane region" description="Helical" evidence="6">
    <location>
        <begin position="748"/>
        <end position="768"/>
    </location>
</feature>